<feature type="region of interest" description="Disordered" evidence="1">
    <location>
        <begin position="107"/>
        <end position="157"/>
    </location>
</feature>
<keyword evidence="3" id="KW-1185">Reference proteome</keyword>
<proteinExistence type="predicted"/>
<name>A0A4Y2FXQ4_ARAVE</name>
<comment type="caution">
    <text evidence="2">The sequence shown here is derived from an EMBL/GenBank/DDBJ whole genome shotgun (WGS) entry which is preliminary data.</text>
</comment>
<evidence type="ECO:0000313" key="3">
    <source>
        <dbReference type="Proteomes" id="UP000499080"/>
    </source>
</evidence>
<gene>
    <name evidence="2" type="ORF">AVEN_208095_1</name>
</gene>
<reference evidence="2 3" key="1">
    <citation type="journal article" date="2019" name="Sci. Rep.">
        <title>Orb-weaving spider Araneus ventricosus genome elucidates the spidroin gene catalogue.</title>
        <authorList>
            <person name="Kono N."/>
            <person name="Nakamura H."/>
            <person name="Ohtoshi R."/>
            <person name="Moran D.A.P."/>
            <person name="Shinohara A."/>
            <person name="Yoshida Y."/>
            <person name="Fujiwara M."/>
            <person name="Mori M."/>
            <person name="Tomita M."/>
            <person name="Arakawa K."/>
        </authorList>
    </citation>
    <scope>NUCLEOTIDE SEQUENCE [LARGE SCALE GENOMIC DNA]</scope>
</reference>
<evidence type="ECO:0000256" key="1">
    <source>
        <dbReference type="SAM" id="MobiDB-lite"/>
    </source>
</evidence>
<dbReference type="Proteomes" id="UP000499080">
    <property type="component" value="Unassembled WGS sequence"/>
</dbReference>
<dbReference type="EMBL" id="BGPR01001112">
    <property type="protein sequence ID" value="GBM45777.1"/>
    <property type="molecule type" value="Genomic_DNA"/>
</dbReference>
<dbReference type="AlphaFoldDB" id="A0A4Y2FXQ4"/>
<organism evidence="2 3">
    <name type="scientific">Araneus ventricosus</name>
    <name type="common">Orbweaver spider</name>
    <name type="synonym">Epeira ventricosa</name>
    <dbReference type="NCBI Taxonomy" id="182803"/>
    <lineage>
        <taxon>Eukaryota</taxon>
        <taxon>Metazoa</taxon>
        <taxon>Ecdysozoa</taxon>
        <taxon>Arthropoda</taxon>
        <taxon>Chelicerata</taxon>
        <taxon>Arachnida</taxon>
        <taxon>Araneae</taxon>
        <taxon>Araneomorphae</taxon>
        <taxon>Entelegynae</taxon>
        <taxon>Araneoidea</taxon>
        <taxon>Araneidae</taxon>
        <taxon>Araneus</taxon>
    </lineage>
</organism>
<evidence type="ECO:0000313" key="2">
    <source>
        <dbReference type="EMBL" id="GBM45777.1"/>
    </source>
</evidence>
<sequence length="157" mass="17726">MAQNTRYERVSAIAVEMMERGNWIAKDYEILARCFKLRREKEKGVSLLVQKDTWEGRLPEEHWHQRLYNIEPVHKSSVHMRRYKIAHSVRIQRGAVLNCGQGNKSSLTCSGNPGNKNKSSLTCSGNPGNKNKSSLTCSGNPGNENKSNLTRSSTLHT</sequence>
<protein>
    <submittedName>
        <fullName evidence="2">Uncharacterized protein</fullName>
    </submittedName>
</protein>
<accession>A0A4Y2FXQ4</accession>